<accession>A0ABY6KME7</accession>
<dbReference type="Proteomes" id="UP001235939">
    <property type="component" value="Chromosome 07"/>
</dbReference>
<protein>
    <submittedName>
        <fullName evidence="1">K02A2.6-like</fullName>
    </submittedName>
</protein>
<dbReference type="EMBL" id="CP092869">
    <property type="protein sequence ID" value="UYV70031.1"/>
    <property type="molecule type" value="Genomic_DNA"/>
</dbReference>
<dbReference type="InterPro" id="IPR001969">
    <property type="entry name" value="Aspartic_peptidase_AS"/>
</dbReference>
<dbReference type="InterPro" id="IPR053134">
    <property type="entry name" value="RNA-dir_DNA_polymerase"/>
</dbReference>
<organism evidence="1 2">
    <name type="scientific">Cordylochernes scorpioides</name>
    <dbReference type="NCBI Taxonomy" id="51811"/>
    <lineage>
        <taxon>Eukaryota</taxon>
        <taxon>Metazoa</taxon>
        <taxon>Ecdysozoa</taxon>
        <taxon>Arthropoda</taxon>
        <taxon>Chelicerata</taxon>
        <taxon>Arachnida</taxon>
        <taxon>Pseudoscorpiones</taxon>
        <taxon>Cheliferoidea</taxon>
        <taxon>Chernetidae</taxon>
        <taxon>Cordylochernes</taxon>
    </lineage>
</organism>
<reference evidence="1 2" key="1">
    <citation type="submission" date="2022-01" db="EMBL/GenBank/DDBJ databases">
        <title>A chromosomal length assembly of Cordylochernes scorpioides.</title>
        <authorList>
            <person name="Zeh D."/>
            <person name="Zeh J."/>
        </authorList>
    </citation>
    <scope>NUCLEOTIDE SEQUENCE [LARGE SCALE GENOMIC DNA]</scope>
    <source>
        <strain evidence="1">IN4F17</strain>
        <tissue evidence="1">Whole Body</tissue>
    </source>
</reference>
<dbReference type="Gene3D" id="3.10.10.10">
    <property type="entry name" value="HIV Type 1 Reverse Transcriptase, subunit A, domain 1"/>
    <property type="match status" value="1"/>
</dbReference>
<evidence type="ECO:0000313" key="1">
    <source>
        <dbReference type="EMBL" id="UYV70031.1"/>
    </source>
</evidence>
<evidence type="ECO:0000313" key="2">
    <source>
        <dbReference type="Proteomes" id="UP001235939"/>
    </source>
</evidence>
<gene>
    <name evidence="1" type="ORF">LAZ67_7001537</name>
</gene>
<dbReference type="PROSITE" id="PS00141">
    <property type="entry name" value="ASP_PROTEASE"/>
    <property type="match status" value="1"/>
</dbReference>
<dbReference type="InterPro" id="IPR043502">
    <property type="entry name" value="DNA/RNA_pol_sf"/>
</dbReference>
<dbReference type="PANTHER" id="PTHR24559">
    <property type="entry name" value="TRANSPOSON TY3-I GAG-POL POLYPROTEIN"/>
    <property type="match status" value="1"/>
</dbReference>
<name>A0ABY6KME7_9ARAC</name>
<keyword evidence="2" id="KW-1185">Reference proteome</keyword>
<dbReference type="SUPFAM" id="SSF56672">
    <property type="entry name" value="DNA/RNA polymerases"/>
    <property type="match status" value="1"/>
</dbReference>
<proteinExistence type="predicted"/>
<sequence>MVIDTGANITLVRTDVFQNLYPKPAEHKGYVADIMDDGFIGLDVLRQFGFSIDIGRNLLQTSDEDIPLLTSQQLHNFQACRVLALEDKQVPPRIGDYKGAILEGASEAPSRGILVAKELIDTGRDIIPVRVVNLYDSARAFKKGSCLGNAEPAVLIKKNHPVMQRSKREDNVPDHLQQVWEKTMKELQPGQQKELASLLATNGNIFAKSSEDYSSLIPLARRQEAETLVKEMLDQNIIEPSSIPWVSPVVLVKKKDGSTRICVDYRKLNDITKKDSFPFPRIDSTLYTLLDPNGFQHWICKVDTGK</sequence>
<dbReference type="PANTHER" id="PTHR24559:SF444">
    <property type="entry name" value="REVERSE TRANSCRIPTASE DOMAIN-CONTAINING PROTEIN"/>
    <property type="match status" value="1"/>
</dbReference>